<dbReference type="RefSeq" id="WP_161721963.1">
    <property type="nucleotide sequence ID" value="NZ_JAAAXI010000003.1"/>
</dbReference>
<dbReference type="Pfam" id="PF04536">
    <property type="entry name" value="TPM_phosphatase"/>
    <property type="match status" value="1"/>
</dbReference>
<protein>
    <recommendedName>
        <fullName evidence="2">TPM domain-containing protein</fullName>
    </recommendedName>
</protein>
<feature type="domain" description="TPM" evidence="2">
    <location>
        <begin position="89"/>
        <end position="178"/>
    </location>
</feature>
<evidence type="ECO:0000259" key="2">
    <source>
        <dbReference type="Pfam" id="PF04536"/>
    </source>
</evidence>
<sequence length="203" mass="22193">MISAEEQARLAQAIGDVEDETSGEIVLVVAQQADRYRAVPVLWGLLASLATPWPLIWLTDISAARIFLIQLATALALSLVLSWPRLRFALVPRSLKRAQAHEAAAREFLRRGLTRTREKTGVLIYLALAERHAEILADTGIADRVDPEVWAGIVADLTAAIGSGRMTEGLIEAIRRTGAILAEHAPPRLDDVDELPNKIIVLD</sequence>
<evidence type="ECO:0000313" key="3">
    <source>
        <dbReference type="EMBL" id="NBJ24811.1"/>
    </source>
</evidence>
<dbReference type="PANTHER" id="PTHR30373">
    <property type="entry name" value="UPF0603 PROTEIN YGCG"/>
    <property type="match status" value="1"/>
</dbReference>
<organism evidence="3 4">
    <name type="scientific">Microvirga arsenatis</name>
    <dbReference type="NCBI Taxonomy" id="2692265"/>
    <lineage>
        <taxon>Bacteria</taxon>
        <taxon>Pseudomonadati</taxon>
        <taxon>Pseudomonadota</taxon>
        <taxon>Alphaproteobacteria</taxon>
        <taxon>Hyphomicrobiales</taxon>
        <taxon>Methylobacteriaceae</taxon>
        <taxon>Microvirga</taxon>
    </lineage>
</organism>
<name>A0ABW9YWS8_9HYPH</name>
<feature type="transmembrane region" description="Helical" evidence="1">
    <location>
        <begin position="64"/>
        <end position="83"/>
    </location>
</feature>
<keyword evidence="4" id="KW-1185">Reference proteome</keyword>
<dbReference type="PANTHER" id="PTHR30373:SF8">
    <property type="entry name" value="BLL7265 PROTEIN"/>
    <property type="match status" value="1"/>
</dbReference>
<keyword evidence="1" id="KW-0812">Transmembrane</keyword>
<keyword evidence="1" id="KW-0472">Membrane</keyword>
<proteinExistence type="predicted"/>
<evidence type="ECO:0000313" key="4">
    <source>
        <dbReference type="Proteomes" id="UP000818323"/>
    </source>
</evidence>
<dbReference type="EMBL" id="JAAAXJ010000004">
    <property type="protein sequence ID" value="NBJ24811.1"/>
    <property type="molecule type" value="Genomic_DNA"/>
</dbReference>
<reference evidence="3 4" key="1">
    <citation type="submission" date="2020-01" db="EMBL/GenBank/DDBJ databases">
        <title>Microvirga sp. nov., an arsenate reduction bacterium isolated from Tibet hotspring sediments.</title>
        <authorList>
            <person name="Yuan C.-G."/>
        </authorList>
    </citation>
    <scope>NUCLEOTIDE SEQUENCE [LARGE SCALE GENOMIC DNA]</scope>
    <source>
        <strain evidence="3 4">SYSU G3D203</strain>
    </source>
</reference>
<dbReference type="InterPro" id="IPR007621">
    <property type="entry name" value="TPM_dom"/>
</dbReference>
<comment type="caution">
    <text evidence="3">The sequence shown here is derived from an EMBL/GenBank/DDBJ whole genome shotgun (WGS) entry which is preliminary data.</text>
</comment>
<keyword evidence="1" id="KW-1133">Transmembrane helix</keyword>
<accession>A0ABW9YWS8</accession>
<feature type="transmembrane region" description="Helical" evidence="1">
    <location>
        <begin position="41"/>
        <end position="58"/>
    </location>
</feature>
<dbReference type="Proteomes" id="UP000818323">
    <property type="component" value="Unassembled WGS sequence"/>
</dbReference>
<gene>
    <name evidence="3" type="ORF">GR303_10650</name>
</gene>
<dbReference type="Gene3D" id="3.10.310.50">
    <property type="match status" value="1"/>
</dbReference>
<evidence type="ECO:0000256" key="1">
    <source>
        <dbReference type="SAM" id="Phobius"/>
    </source>
</evidence>